<feature type="domain" description="NAD-dependent epimerase/dehydratase" evidence="1">
    <location>
        <begin position="28"/>
        <end position="267"/>
    </location>
</feature>
<dbReference type="SUPFAM" id="SSF51735">
    <property type="entry name" value="NAD(P)-binding Rossmann-fold domains"/>
    <property type="match status" value="1"/>
</dbReference>
<dbReference type="PANTHER" id="PTHR43245:SF55">
    <property type="entry name" value="NAD(P)-BINDING DOMAIN-CONTAINING PROTEIN"/>
    <property type="match status" value="1"/>
</dbReference>
<dbReference type="InterPro" id="IPR036291">
    <property type="entry name" value="NAD(P)-bd_dom_sf"/>
</dbReference>
<evidence type="ECO:0000313" key="2">
    <source>
        <dbReference type="EMBL" id="GJG59657.1"/>
    </source>
</evidence>
<dbReference type="EMBL" id="BPUB01000002">
    <property type="protein sequence ID" value="GJG59657.1"/>
    <property type="molecule type" value="Genomic_DNA"/>
</dbReference>
<proteinExistence type="predicted"/>
<keyword evidence="3" id="KW-1185">Reference proteome</keyword>
<dbReference type="AlphaFoldDB" id="A0A9R1CBV5"/>
<sequence length="341" mass="37276">MDKVLARNINTFTATFPLKGDLRGASFLITGATGLIGSTLIRCLTALNEDIHIFAPVRNIEKAIAMFGHSHPGVDFFECDITTYDYTSLGPVDYVVHCAAPTASKFFVDSPVETIDIIFNGTKALLDYSRSCGVRGFVYLSSLEVYGTILDDGTPVTEDVQGYLDPLSVRSSYPMAKRAVENLCAAYAKEYGVHARIARLTQTTGAGIAHNDNRIIAQFARLAANGEDIVLHTKGDSARPYCYTTDSISALLYILMKGADGEAYNVANEDTYISARGMADYLKANFAPSINVRVDLSNDFGYAPPTKLRLSSAKLRKLGWQPQYGLKEIFENLIEDIGSQE</sequence>
<accession>A0A9R1CBV5</accession>
<dbReference type="GeneID" id="72466299"/>
<dbReference type="Proteomes" id="UP000825483">
    <property type="component" value="Unassembled WGS sequence"/>
</dbReference>
<dbReference type="Pfam" id="PF01370">
    <property type="entry name" value="Epimerase"/>
    <property type="match status" value="1"/>
</dbReference>
<dbReference type="Gene3D" id="3.40.50.720">
    <property type="entry name" value="NAD(P)-binding Rossmann-like Domain"/>
    <property type="match status" value="1"/>
</dbReference>
<organism evidence="2 3">
    <name type="scientific">Prevotella lacticifex</name>
    <dbReference type="NCBI Taxonomy" id="2854755"/>
    <lineage>
        <taxon>Bacteria</taxon>
        <taxon>Pseudomonadati</taxon>
        <taxon>Bacteroidota</taxon>
        <taxon>Bacteroidia</taxon>
        <taxon>Bacteroidales</taxon>
        <taxon>Prevotellaceae</taxon>
        <taxon>Prevotella</taxon>
    </lineage>
</organism>
<dbReference type="InterPro" id="IPR001509">
    <property type="entry name" value="Epimerase_deHydtase"/>
</dbReference>
<dbReference type="RefSeq" id="WP_223925110.1">
    <property type="nucleotide sequence ID" value="NZ_BPTU01000002.1"/>
</dbReference>
<protein>
    <submittedName>
        <fullName evidence="2">Nucleotide sugar dehydratase</fullName>
    </submittedName>
</protein>
<comment type="caution">
    <text evidence="2">The sequence shown here is derived from an EMBL/GenBank/DDBJ whole genome shotgun (WGS) entry which is preliminary data.</text>
</comment>
<dbReference type="InterPro" id="IPR050177">
    <property type="entry name" value="Lipid_A_modif_metabolic_enz"/>
</dbReference>
<reference evidence="2" key="1">
    <citation type="journal article" date="2022" name="Int. J. Syst. Evol. Microbiol.">
        <title>Prevotella lacticifex sp. nov., isolated from the rumen of cows.</title>
        <authorList>
            <person name="Shinkai T."/>
            <person name="Ikeyama N."/>
            <person name="Kumagai M."/>
            <person name="Ohmori H."/>
            <person name="Sakamoto M."/>
            <person name="Ohkuma M."/>
            <person name="Mitsumori M."/>
        </authorList>
    </citation>
    <scope>NUCLEOTIDE SEQUENCE</scope>
    <source>
        <strain evidence="2">R5076</strain>
    </source>
</reference>
<dbReference type="PANTHER" id="PTHR43245">
    <property type="entry name" value="BIFUNCTIONAL POLYMYXIN RESISTANCE PROTEIN ARNA"/>
    <property type="match status" value="1"/>
</dbReference>
<evidence type="ECO:0000313" key="3">
    <source>
        <dbReference type="Proteomes" id="UP000825483"/>
    </source>
</evidence>
<gene>
    <name evidence="2" type="ORF">PRLR5076_25080</name>
</gene>
<evidence type="ECO:0000259" key="1">
    <source>
        <dbReference type="Pfam" id="PF01370"/>
    </source>
</evidence>
<name>A0A9R1CBV5_9BACT</name>